<organism evidence="2 3">
    <name type="scientific">Linum trigynum</name>
    <dbReference type="NCBI Taxonomy" id="586398"/>
    <lineage>
        <taxon>Eukaryota</taxon>
        <taxon>Viridiplantae</taxon>
        <taxon>Streptophyta</taxon>
        <taxon>Embryophyta</taxon>
        <taxon>Tracheophyta</taxon>
        <taxon>Spermatophyta</taxon>
        <taxon>Magnoliopsida</taxon>
        <taxon>eudicotyledons</taxon>
        <taxon>Gunneridae</taxon>
        <taxon>Pentapetalae</taxon>
        <taxon>rosids</taxon>
        <taxon>fabids</taxon>
        <taxon>Malpighiales</taxon>
        <taxon>Linaceae</taxon>
        <taxon>Linum</taxon>
    </lineage>
</organism>
<dbReference type="Proteomes" id="UP001497516">
    <property type="component" value="Chromosome 6"/>
</dbReference>
<evidence type="ECO:0000313" key="3">
    <source>
        <dbReference type="Proteomes" id="UP001497516"/>
    </source>
</evidence>
<dbReference type="Pfam" id="PF24758">
    <property type="entry name" value="LRR_At5g56370"/>
    <property type="match status" value="1"/>
</dbReference>
<dbReference type="InterPro" id="IPR053772">
    <property type="entry name" value="At1g61320/At1g61330-like"/>
</dbReference>
<sequence length="212" mass="23224">MCILGFFRFRSCSVNSLRSLRLECVSIDDQLFVNLIASSHLLETLELDALSGVRKIQISNNLKTLRIVTPVGSKEIEIAAPLLESLHLKGLNWGSTIGLTVAPQLRFLEFGGIAAHFSAVIAKLPSLMSLILHGGPDRKVRFSSLPQLEEFKLVVGAESELEEIQVDVAGGAGGGCPCSLMKFVLCCQDRFPDGFRKCEIRNAVSCEWESFI</sequence>
<evidence type="ECO:0000259" key="1">
    <source>
        <dbReference type="Pfam" id="PF24758"/>
    </source>
</evidence>
<proteinExistence type="predicted"/>
<keyword evidence="3" id="KW-1185">Reference proteome</keyword>
<dbReference type="InterPro" id="IPR055411">
    <property type="entry name" value="LRR_FXL15/At3g58940/PEG3-like"/>
</dbReference>
<dbReference type="PANTHER" id="PTHR34145">
    <property type="entry name" value="OS02G0105600 PROTEIN"/>
    <property type="match status" value="1"/>
</dbReference>
<dbReference type="Gene3D" id="3.80.10.10">
    <property type="entry name" value="Ribonuclease Inhibitor"/>
    <property type="match status" value="1"/>
</dbReference>
<dbReference type="EMBL" id="OZ034819">
    <property type="protein sequence ID" value="CAL1393576.1"/>
    <property type="molecule type" value="Genomic_DNA"/>
</dbReference>
<dbReference type="AlphaFoldDB" id="A0AAV2F5Q8"/>
<gene>
    <name evidence="2" type="ORF">LTRI10_LOCUS34145</name>
</gene>
<evidence type="ECO:0000313" key="2">
    <source>
        <dbReference type="EMBL" id="CAL1393576.1"/>
    </source>
</evidence>
<accession>A0AAV2F5Q8</accession>
<dbReference type="InterPro" id="IPR032675">
    <property type="entry name" value="LRR_dom_sf"/>
</dbReference>
<reference evidence="2 3" key="1">
    <citation type="submission" date="2024-04" db="EMBL/GenBank/DDBJ databases">
        <authorList>
            <person name="Fracassetti M."/>
        </authorList>
    </citation>
    <scope>NUCLEOTIDE SEQUENCE [LARGE SCALE GENOMIC DNA]</scope>
</reference>
<dbReference type="PANTHER" id="PTHR34145:SF28">
    <property type="entry name" value="F-BOX DOMAIN-CONTAINING PROTEIN"/>
    <property type="match status" value="1"/>
</dbReference>
<dbReference type="SUPFAM" id="SSF52047">
    <property type="entry name" value="RNI-like"/>
    <property type="match status" value="1"/>
</dbReference>
<name>A0AAV2F5Q8_9ROSI</name>
<feature type="domain" description="F-box/LRR-repeat protein 15/At3g58940/PEG3-like LRR" evidence="1">
    <location>
        <begin position="13"/>
        <end position="110"/>
    </location>
</feature>
<protein>
    <recommendedName>
        <fullName evidence="1">F-box/LRR-repeat protein 15/At3g58940/PEG3-like LRR domain-containing protein</fullName>
    </recommendedName>
</protein>